<dbReference type="Proteomes" id="UP000010556">
    <property type="component" value="Unassembled WGS sequence"/>
</dbReference>
<dbReference type="AlphaFoldDB" id="L5LH75"/>
<name>L5LH75_MYODS</name>
<keyword evidence="2" id="KW-1185">Reference proteome</keyword>
<evidence type="ECO:0000313" key="2">
    <source>
        <dbReference type="Proteomes" id="UP000010556"/>
    </source>
</evidence>
<dbReference type="PANTHER" id="PTHR35978">
    <property type="entry name" value="IQ DOMAIN-CONTAINING PROTEIN M"/>
    <property type="match status" value="1"/>
</dbReference>
<sequence length="255" mass="30244">LGTVLEISKQDFFQEAKTLIAQHYENINENKVQGPSINVFRNKQQKPKPGKYIPSKIKKKEIFDVVQELQIAHKRPYFHKDVSKGECFEARPQRTSFKEPHMFDVKRKIKGYVDLIAKGALYHGPSLKAVINMYHRQIHRVKHRLCLWRTRQIINYAELEEWMDRKKYDREKYSEIVTMSNAIEMLFTLYPPKGAHVKDNRRLRSTWLRPTVDGEEGYKYIVSGHPILKRADIRIVGKLVCASMRERKMRQQYLS</sequence>
<dbReference type="PANTHER" id="PTHR35978:SF1">
    <property type="entry name" value="IQ DOMAIN-CONTAINING PROTEIN M"/>
    <property type="match status" value="1"/>
</dbReference>
<proteinExistence type="predicted"/>
<gene>
    <name evidence="1" type="ORF">MDA_GLEAN10020492</name>
</gene>
<organism evidence="1 2">
    <name type="scientific">Myotis davidii</name>
    <name type="common">David's myotis</name>
    <dbReference type="NCBI Taxonomy" id="225400"/>
    <lineage>
        <taxon>Eukaryota</taxon>
        <taxon>Metazoa</taxon>
        <taxon>Chordata</taxon>
        <taxon>Craniata</taxon>
        <taxon>Vertebrata</taxon>
        <taxon>Euteleostomi</taxon>
        <taxon>Mammalia</taxon>
        <taxon>Eutheria</taxon>
        <taxon>Laurasiatheria</taxon>
        <taxon>Chiroptera</taxon>
        <taxon>Yangochiroptera</taxon>
        <taxon>Vespertilionidae</taxon>
        <taxon>Myotis</taxon>
    </lineage>
</organism>
<evidence type="ECO:0000313" key="1">
    <source>
        <dbReference type="EMBL" id="ELK25370.1"/>
    </source>
</evidence>
<dbReference type="EMBL" id="KB112042">
    <property type="protein sequence ID" value="ELK25370.1"/>
    <property type="molecule type" value="Genomic_DNA"/>
</dbReference>
<evidence type="ECO:0008006" key="3">
    <source>
        <dbReference type="Google" id="ProtNLM"/>
    </source>
</evidence>
<protein>
    <recommendedName>
        <fullName evidence="3">IQ domain-containing protein M</fullName>
    </recommendedName>
</protein>
<feature type="non-terminal residue" evidence="1">
    <location>
        <position position="1"/>
    </location>
</feature>
<reference evidence="2" key="1">
    <citation type="journal article" date="2013" name="Science">
        <title>Comparative analysis of bat genomes provides insight into the evolution of flight and immunity.</title>
        <authorList>
            <person name="Zhang G."/>
            <person name="Cowled C."/>
            <person name="Shi Z."/>
            <person name="Huang Z."/>
            <person name="Bishop-Lilly K.A."/>
            <person name="Fang X."/>
            <person name="Wynne J.W."/>
            <person name="Xiong Z."/>
            <person name="Baker M.L."/>
            <person name="Zhao W."/>
            <person name="Tachedjian M."/>
            <person name="Zhu Y."/>
            <person name="Zhou P."/>
            <person name="Jiang X."/>
            <person name="Ng J."/>
            <person name="Yang L."/>
            <person name="Wu L."/>
            <person name="Xiao J."/>
            <person name="Feng Y."/>
            <person name="Chen Y."/>
            <person name="Sun X."/>
            <person name="Zhang Y."/>
            <person name="Marsh G.A."/>
            <person name="Crameri G."/>
            <person name="Broder C.C."/>
            <person name="Frey K.G."/>
            <person name="Wang L.F."/>
            <person name="Wang J."/>
        </authorList>
    </citation>
    <scope>NUCLEOTIDE SEQUENCE [LARGE SCALE GENOMIC DNA]</scope>
</reference>
<accession>L5LH75</accession>